<evidence type="ECO:0000259" key="5">
    <source>
        <dbReference type="PROSITE" id="PS01124"/>
    </source>
</evidence>
<feature type="transmembrane region" description="Helical" evidence="4">
    <location>
        <begin position="96"/>
        <end position="117"/>
    </location>
</feature>
<feature type="transmembrane region" description="Helical" evidence="4">
    <location>
        <begin position="62"/>
        <end position="84"/>
    </location>
</feature>
<dbReference type="Proteomes" id="UP001216139">
    <property type="component" value="Chromosome"/>
</dbReference>
<keyword evidence="7" id="KW-1185">Reference proteome</keyword>
<dbReference type="PROSITE" id="PS01124">
    <property type="entry name" value="HTH_ARAC_FAMILY_2"/>
    <property type="match status" value="1"/>
</dbReference>
<dbReference type="Gene3D" id="1.10.10.60">
    <property type="entry name" value="Homeodomain-like"/>
    <property type="match status" value="1"/>
</dbReference>
<proteinExistence type="predicted"/>
<accession>A0ABY7TFG3</accession>
<dbReference type="PANTHER" id="PTHR43280:SF29">
    <property type="entry name" value="ARAC-FAMILY TRANSCRIPTIONAL REGULATOR"/>
    <property type="match status" value="1"/>
</dbReference>
<sequence>MDAKLLPFFFFSTALVGFWSSIILISSKRLLSQNFYLALCISSLSFCAVYNFLYLYGAIADFPFLFIMAKSIIYLIAPCSYLYIRNTLHPENPYRLTDVLNFMPFVAVLFILANASLRSPVTIQKALSDSSITWFVDVSHSSLYYIFSIAKILLWLFYACMQTLMIIKFEGKRSIGNLTFNHRLINWVKIFNITVIILFTSLLVQFIANVSYISLEFVSDINMSLVLLFVVIILSARPHVLYSLEPVSSGSEKLNIETILPEEHREIITTSATTQDVYEQDVKQLFSSEKKARYLNMLNEYLLNSRPFLNKGLTVKKLAELSGIPAHHLSNLISIEYSMPFQDYINVQRIEYLKTHIGNSDWEHLTLEGICWEVGFTSRSTFFRAFVKHTGVSPSDYFESLKNAV</sequence>
<feature type="transmembrane region" description="Helical" evidence="4">
    <location>
        <begin position="187"/>
        <end position="207"/>
    </location>
</feature>
<reference evidence="6 7" key="1">
    <citation type="submission" date="2023-02" db="EMBL/GenBank/DDBJ databases">
        <title>Genome sequence of Mucilaginibacter jinjuensis strain KACC 16571.</title>
        <authorList>
            <person name="Kim S."/>
            <person name="Heo J."/>
            <person name="Kwon S.-W."/>
        </authorList>
    </citation>
    <scope>NUCLEOTIDE SEQUENCE [LARGE SCALE GENOMIC DNA]</scope>
    <source>
        <strain evidence="6 7">KACC 16571</strain>
    </source>
</reference>
<dbReference type="InterPro" id="IPR018062">
    <property type="entry name" value="HTH_AraC-typ_CS"/>
</dbReference>
<dbReference type="PANTHER" id="PTHR43280">
    <property type="entry name" value="ARAC-FAMILY TRANSCRIPTIONAL REGULATOR"/>
    <property type="match status" value="1"/>
</dbReference>
<keyword evidence="3" id="KW-0804">Transcription</keyword>
<dbReference type="EMBL" id="CP117167">
    <property type="protein sequence ID" value="WCT14938.1"/>
    <property type="molecule type" value="Genomic_DNA"/>
</dbReference>
<feature type="transmembrane region" description="Helical" evidence="4">
    <location>
        <begin position="6"/>
        <end position="24"/>
    </location>
</feature>
<protein>
    <submittedName>
        <fullName evidence="6">AraC family transcriptional regulator</fullName>
    </submittedName>
</protein>
<evidence type="ECO:0000313" key="6">
    <source>
        <dbReference type="EMBL" id="WCT14938.1"/>
    </source>
</evidence>
<name>A0ABY7TFG3_9SPHI</name>
<keyword evidence="4" id="KW-1133">Transmembrane helix</keyword>
<dbReference type="RefSeq" id="WP_273633431.1">
    <property type="nucleotide sequence ID" value="NZ_CP117167.1"/>
</dbReference>
<feature type="transmembrane region" description="Helical" evidence="4">
    <location>
        <begin position="143"/>
        <end position="167"/>
    </location>
</feature>
<evidence type="ECO:0000313" key="7">
    <source>
        <dbReference type="Proteomes" id="UP001216139"/>
    </source>
</evidence>
<dbReference type="InterPro" id="IPR018060">
    <property type="entry name" value="HTH_AraC"/>
</dbReference>
<keyword evidence="4" id="KW-0472">Membrane</keyword>
<feature type="domain" description="HTH araC/xylS-type" evidence="5">
    <location>
        <begin position="292"/>
        <end position="400"/>
    </location>
</feature>
<keyword evidence="1" id="KW-0805">Transcription regulation</keyword>
<keyword evidence="2" id="KW-0238">DNA-binding</keyword>
<evidence type="ECO:0000256" key="1">
    <source>
        <dbReference type="ARBA" id="ARBA00023015"/>
    </source>
</evidence>
<dbReference type="Pfam" id="PF12833">
    <property type="entry name" value="HTH_18"/>
    <property type="match status" value="1"/>
</dbReference>
<dbReference type="SMART" id="SM00342">
    <property type="entry name" value="HTH_ARAC"/>
    <property type="match status" value="1"/>
</dbReference>
<dbReference type="PROSITE" id="PS00041">
    <property type="entry name" value="HTH_ARAC_FAMILY_1"/>
    <property type="match status" value="1"/>
</dbReference>
<keyword evidence="4" id="KW-0812">Transmembrane</keyword>
<organism evidence="6 7">
    <name type="scientific">Mucilaginibacter jinjuensis</name>
    <dbReference type="NCBI Taxonomy" id="1176721"/>
    <lineage>
        <taxon>Bacteria</taxon>
        <taxon>Pseudomonadati</taxon>
        <taxon>Bacteroidota</taxon>
        <taxon>Sphingobacteriia</taxon>
        <taxon>Sphingobacteriales</taxon>
        <taxon>Sphingobacteriaceae</taxon>
        <taxon>Mucilaginibacter</taxon>
    </lineage>
</organism>
<evidence type="ECO:0000256" key="3">
    <source>
        <dbReference type="ARBA" id="ARBA00023163"/>
    </source>
</evidence>
<gene>
    <name evidence="6" type="ORF">PQO05_13425</name>
</gene>
<dbReference type="SUPFAM" id="SSF46689">
    <property type="entry name" value="Homeodomain-like"/>
    <property type="match status" value="1"/>
</dbReference>
<evidence type="ECO:0000256" key="4">
    <source>
        <dbReference type="SAM" id="Phobius"/>
    </source>
</evidence>
<dbReference type="InterPro" id="IPR009057">
    <property type="entry name" value="Homeodomain-like_sf"/>
</dbReference>
<evidence type="ECO:0000256" key="2">
    <source>
        <dbReference type="ARBA" id="ARBA00023125"/>
    </source>
</evidence>
<feature type="transmembrane region" description="Helical" evidence="4">
    <location>
        <begin position="36"/>
        <end position="56"/>
    </location>
</feature>
<feature type="transmembrane region" description="Helical" evidence="4">
    <location>
        <begin position="213"/>
        <end position="234"/>
    </location>
</feature>